<comment type="caution">
    <text evidence="2">The sequence shown here is derived from an EMBL/GenBank/DDBJ whole genome shotgun (WGS) entry which is preliminary data.</text>
</comment>
<evidence type="ECO:0000256" key="1">
    <source>
        <dbReference type="SAM" id="MobiDB-lite"/>
    </source>
</evidence>
<organism evidence="2 3">
    <name type="scientific">Araneus ventricosus</name>
    <name type="common">Orbweaver spider</name>
    <name type="synonym">Epeira ventricosa</name>
    <dbReference type="NCBI Taxonomy" id="182803"/>
    <lineage>
        <taxon>Eukaryota</taxon>
        <taxon>Metazoa</taxon>
        <taxon>Ecdysozoa</taxon>
        <taxon>Arthropoda</taxon>
        <taxon>Chelicerata</taxon>
        <taxon>Arachnida</taxon>
        <taxon>Araneae</taxon>
        <taxon>Araneomorphae</taxon>
        <taxon>Entelegynae</taxon>
        <taxon>Araneoidea</taxon>
        <taxon>Araneidae</taxon>
        <taxon>Araneus</taxon>
    </lineage>
</organism>
<proteinExistence type="predicted"/>
<dbReference type="Proteomes" id="UP000499080">
    <property type="component" value="Unassembled WGS sequence"/>
</dbReference>
<protein>
    <submittedName>
        <fullName evidence="2">Uncharacterized protein</fullName>
    </submittedName>
</protein>
<feature type="compositionally biased region" description="Polar residues" evidence="1">
    <location>
        <begin position="278"/>
        <end position="290"/>
    </location>
</feature>
<accession>A0A4Y2N588</accession>
<evidence type="ECO:0000313" key="3">
    <source>
        <dbReference type="Proteomes" id="UP000499080"/>
    </source>
</evidence>
<feature type="region of interest" description="Disordered" evidence="1">
    <location>
        <begin position="196"/>
        <end position="302"/>
    </location>
</feature>
<dbReference type="OrthoDB" id="6435872at2759"/>
<reference evidence="2 3" key="1">
    <citation type="journal article" date="2019" name="Sci. Rep.">
        <title>Orb-weaving spider Araneus ventricosus genome elucidates the spidroin gene catalogue.</title>
        <authorList>
            <person name="Kono N."/>
            <person name="Nakamura H."/>
            <person name="Ohtoshi R."/>
            <person name="Moran D.A.P."/>
            <person name="Shinohara A."/>
            <person name="Yoshida Y."/>
            <person name="Fujiwara M."/>
            <person name="Mori M."/>
            <person name="Tomita M."/>
            <person name="Arakawa K."/>
        </authorList>
    </citation>
    <scope>NUCLEOTIDE SEQUENCE [LARGE SCALE GENOMIC DNA]</scope>
</reference>
<name>A0A4Y2N588_ARAVE</name>
<gene>
    <name evidence="2" type="ORF">AVEN_176284_1</name>
</gene>
<dbReference type="EMBL" id="BGPR01008473">
    <property type="protein sequence ID" value="GBN34052.1"/>
    <property type="molecule type" value="Genomic_DNA"/>
</dbReference>
<keyword evidence="3" id="KW-1185">Reference proteome</keyword>
<dbReference type="AlphaFoldDB" id="A0A4Y2N588"/>
<evidence type="ECO:0000313" key="2">
    <source>
        <dbReference type="EMBL" id="GBN34052.1"/>
    </source>
</evidence>
<feature type="compositionally biased region" description="Basic and acidic residues" evidence="1">
    <location>
        <begin position="231"/>
        <end position="250"/>
    </location>
</feature>
<sequence>MDYSLQDKFNNLIRESIIYLLSLERDKIVCRKVEDVVDARDCETYKERLRHHSRKQIFGSPEKTDDRGFSDIIHYFQATQTKKKLFCRYGHYYLVKKFFTEGVQYVEQGEMHTYKAIGKPLDIYISDVPLDPKTFRISYESSTERERISPGETKNIPSNTYYFVIARCHTLFKKVKISTPEVENSTEISASFATEANRQVTSVTEERNGWPSSEQTNRLERMSPFSQPSGSRDDERGNSRRSLEFERLGEPEMANDSASTGTRRSSTENDRQPKRMKSSTPGPRVSTSRMEVSLVPPSPNSLRNEVELMSNIGTSNDDHGRAVFAIRKDSNIESYALRSDSTFRILQDNIMTGLFVIENDDMDPYVIEYHGEVQFIRQVAKFKNGSTFETTLTVQKDLLNELRDPTRKKEKIVVNYFFEFAFKTIEAAYKKFSEMRNTKMIGSCVPAIVPLSDARFFGAVSDAYEAKP</sequence>